<dbReference type="Proteomes" id="UP000215332">
    <property type="component" value="Chromosome 1"/>
</dbReference>
<keyword evidence="1" id="KW-0812">Transmembrane</keyword>
<sequence length="162" mass="17251">MALRRPRRRVETAREVIDAIYRHGLVWAGATALLVVLIALVWRGGSGVLGAAVGGGVAVAFLAAGRAVHILDHAMRMGDTRPEDGPVNRRGTMGPAVAAFIVQMVVLGGLIPLLGRLTFLDDTMMAVSVVSCAVSWTVGAVVAQDHIHMPTYRRRTTDTDES</sequence>
<proteinExistence type="predicted"/>
<feature type="transmembrane region" description="Helical" evidence="1">
    <location>
        <begin position="20"/>
        <end position="42"/>
    </location>
</feature>
<feature type="transmembrane region" description="Helical" evidence="1">
    <location>
        <begin position="92"/>
        <end position="111"/>
    </location>
</feature>
<evidence type="ECO:0000313" key="3">
    <source>
        <dbReference type="Proteomes" id="UP000215332"/>
    </source>
</evidence>
<organism evidence="2 3">
    <name type="scientific">Cutibacterium granulosum</name>
    <dbReference type="NCBI Taxonomy" id="33011"/>
    <lineage>
        <taxon>Bacteria</taxon>
        <taxon>Bacillati</taxon>
        <taxon>Actinomycetota</taxon>
        <taxon>Actinomycetes</taxon>
        <taxon>Propionibacteriales</taxon>
        <taxon>Propionibacteriaceae</taxon>
        <taxon>Cutibacterium</taxon>
    </lineage>
</organism>
<reference evidence="2 3" key="1">
    <citation type="submission" date="2017-06" db="EMBL/GenBank/DDBJ databases">
        <authorList>
            <consortium name="Pathogen Informatics"/>
        </authorList>
    </citation>
    <scope>NUCLEOTIDE SEQUENCE [LARGE SCALE GENOMIC DNA]</scope>
    <source>
        <strain evidence="2 3">NCTC11865</strain>
    </source>
</reference>
<keyword evidence="1" id="KW-1133">Transmembrane helix</keyword>
<dbReference type="AlphaFoldDB" id="A0A239WSY2"/>
<evidence type="ECO:0000313" key="2">
    <source>
        <dbReference type="EMBL" id="SNV36744.1"/>
    </source>
</evidence>
<name>A0A239WSY2_9ACTN</name>
<accession>A0A239WSY2</accession>
<dbReference type="KEGG" id="cgrn:4412665_01403"/>
<keyword evidence="1" id="KW-0472">Membrane</keyword>
<protein>
    <submittedName>
        <fullName evidence="2">Uncharacterized protein</fullName>
    </submittedName>
</protein>
<dbReference type="EMBL" id="LT906441">
    <property type="protein sequence ID" value="SNV36744.1"/>
    <property type="molecule type" value="Genomic_DNA"/>
</dbReference>
<feature type="transmembrane region" description="Helical" evidence="1">
    <location>
        <begin position="48"/>
        <end position="71"/>
    </location>
</feature>
<gene>
    <name evidence="2" type="ORF">SAMEA4412665_01403</name>
</gene>
<evidence type="ECO:0000256" key="1">
    <source>
        <dbReference type="SAM" id="Phobius"/>
    </source>
</evidence>
<feature type="transmembrane region" description="Helical" evidence="1">
    <location>
        <begin position="123"/>
        <end position="143"/>
    </location>
</feature>
<dbReference type="RefSeq" id="WP_021103417.1">
    <property type="nucleotide sequence ID" value="NZ_LT906441.1"/>
</dbReference>